<protein>
    <recommendedName>
        <fullName evidence="4">MmpS family membrane protein</fullName>
    </recommendedName>
</protein>
<dbReference type="EMBL" id="BMNG01000004">
    <property type="protein sequence ID" value="GGO41185.1"/>
    <property type="molecule type" value="Genomic_DNA"/>
</dbReference>
<sequence>MIPAAFVILGAGMGIGAAAGGEEQTSPAAKPRPTVTVTQKPAGRAAKPAPQPTVTVTKTAKPKTSEPEAAADSDNKPAPGKAPSGKVVFKVWGSAPAGTDVTYGSDSDSREGSGLPMTKTLTLDTDALYYHVSAQLLGGGDINCSVTVDGTTKKGHASGGYNICSAQLNGGLTGGWD</sequence>
<feature type="region of interest" description="Disordered" evidence="1">
    <location>
        <begin position="96"/>
        <end position="115"/>
    </location>
</feature>
<comment type="caution">
    <text evidence="2">The sequence shown here is derived from an EMBL/GenBank/DDBJ whole genome shotgun (WGS) entry which is preliminary data.</text>
</comment>
<dbReference type="InterPro" id="IPR038468">
    <property type="entry name" value="MmpS_C"/>
</dbReference>
<keyword evidence="3" id="KW-1185">Reference proteome</keyword>
<feature type="region of interest" description="Disordered" evidence="1">
    <location>
        <begin position="18"/>
        <end position="85"/>
    </location>
</feature>
<feature type="compositionally biased region" description="Low complexity" evidence="1">
    <location>
        <begin position="45"/>
        <end position="59"/>
    </location>
</feature>
<name>A0ABQ2LNZ9_9ACTN</name>
<dbReference type="Gene3D" id="2.60.40.2880">
    <property type="entry name" value="MmpS1-5, C-terminal soluble domain"/>
    <property type="match status" value="1"/>
</dbReference>
<organism evidence="2 3">
    <name type="scientific">Streptomyces lasiicapitis</name>
    <dbReference type="NCBI Taxonomy" id="1923961"/>
    <lineage>
        <taxon>Bacteria</taxon>
        <taxon>Bacillati</taxon>
        <taxon>Actinomycetota</taxon>
        <taxon>Actinomycetes</taxon>
        <taxon>Kitasatosporales</taxon>
        <taxon>Streptomycetaceae</taxon>
        <taxon>Streptomyces</taxon>
    </lineage>
</organism>
<dbReference type="Proteomes" id="UP000656881">
    <property type="component" value="Unassembled WGS sequence"/>
</dbReference>
<accession>A0ABQ2LNZ9</accession>
<dbReference type="RefSeq" id="WP_229696840.1">
    <property type="nucleotide sequence ID" value="NZ_BMNG01000004.1"/>
</dbReference>
<evidence type="ECO:0000313" key="2">
    <source>
        <dbReference type="EMBL" id="GGO41185.1"/>
    </source>
</evidence>
<evidence type="ECO:0000256" key="1">
    <source>
        <dbReference type="SAM" id="MobiDB-lite"/>
    </source>
</evidence>
<evidence type="ECO:0008006" key="4">
    <source>
        <dbReference type="Google" id="ProtNLM"/>
    </source>
</evidence>
<proteinExistence type="predicted"/>
<evidence type="ECO:0000313" key="3">
    <source>
        <dbReference type="Proteomes" id="UP000656881"/>
    </source>
</evidence>
<gene>
    <name evidence="2" type="ORF">GCM10012286_20540</name>
</gene>
<reference evidence="3" key="1">
    <citation type="journal article" date="2019" name="Int. J. Syst. Evol. Microbiol.">
        <title>The Global Catalogue of Microorganisms (GCM) 10K type strain sequencing project: providing services to taxonomists for standard genome sequencing and annotation.</title>
        <authorList>
            <consortium name="The Broad Institute Genomics Platform"/>
            <consortium name="The Broad Institute Genome Sequencing Center for Infectious Disease"/>
            <person name="Wu L."/>
            <person name="Ma J."/>
        </authorList>
    </citation>
    <scope>NUCLEOTIDE SEQUENCE [LARGE SCALE GENOMIC DNA]</scope>
    <source>
        <strain evidence="3">CGMCC 4.7349</strain>
    </source>
</reference>